<dbReference type="InterPro" id="IPR036291">
    <property type="entry name" value="NAD(P)-bd_dom_sf"/>
</dbReference>
<accession>A0ABQ8GF60</accession>
<keyword evidence="4" id="KW-1185">Reference proteome</keyword>
<dbReference type="PANTHER" id="PTHR15020">
    <property type="entry name" value="FLAVIN REDUCTASE-RELATED"/>
    <property type="match status" value="1"/>
</dbReference>
<proteinExistence type="inferred from homology"/>
<dbReference type="EMBL" id="JAGTJR010000011">
    <property type="protein sequence ID" value="KAH7052072.1"/>
    <property type="molecule type" value="Genomic_DNA"/>
</dbReference>
<evidence type="ECO:0000256" key="1">
    <source>
        <dbReference type="ARBA" id="ARBA00038376"/>
    </source>
</evidence>
<evidence type="ECO:0000313" key="3">
    <source>
        <dbReference type="EMBL" id="KAH7052072.1"/>
    </source>
</evidence>
<comment type="similarity">
    <text evidence="1">Belongs to the avfA family.</text>
</comment>
<dbReference type="PANTHER" id="PTHR15020:SF50">
    <property type="entry name" value="UPF0659 PROTEIN YMR090W"/>
    <property type="match status" value="1"/>
</dbReference>
<name>A0ABQ8GF60_9PEZI</name>
<dbReference type="SUPFAM" id="SSF51735">
    <property type="entry name" value="NAD(P)-binding Rossmann-fold domains"/>
    <property type="match status" value="1"/>
</dbReference>
<dbReference type="InterPro" id="IPR016040">
    <property type="entry name" value="NAD(P)-bd_dom"/>
</dbReference>
<sequence length="312" mass="33557">MALSSCFDIKIQVQKLPQDPRIFLKETFNPSTNSQIPKKMATSSTQTFAFLGATGGCTLPVLAQALLSGHHATALARTPEKLRKMLIEARKVPESVLANQLTIVPGSSSDTAAIRTLLVANGPQKALATVIVSGIGSYPKMNGFNLKTPLTLEDPHITETAMRNVADALKGLLAEGYRVPGNAAGKPLIIAISTTGVTRGQRDVPLLYLPLYHWALAVMHKDKRAMEDVVIAAKQEGVSREFVIVRPSLLTDGAKKGPDAVRVGWENADGKGNQTGPAIGYTICREDVAAWIWEEAVLKEDAWKGKCVSLTH</sequence>
<protein>
    <recommendedName>
        <fullName evidence="2">NAD(P)-binding domain-containing protein</fullName>
    </recommendedName>
</protein>
<gene>
    <name evidence="3" type="ORF">B0J12DRAFT_62906</name>
</gene>
<evidence type="ECO:0000259" key="2">
    <source>
        <dbReference type="Pfam" id="PF13460"/>
    </source>
</evidence>
<feature type="domain" description="NAD(P)-binding" evidence="2">
    <location>
        <begin position="52"/>
        <end position="294"/>
    </location>
</feature>
<organism evidence="3 4">
    <name type="scientific">Macrophomina phaseolina</name>
    <dbReference type="NCBI Taxonomy" id="35725"/>
    <lineage>
        <taxon>Eukaryota</taxon>
        <taxon>Fungi</taxon>
        <taxon>Dikarya</taxon>
        <taxon>Ascomycota</taxon>
        <taxon>Pezizomycotina</taxon>
        <taxon>Dothideomycetes</taxon>
        <taxon>Dothideomycetes incertae sedis</taxon>
        <taxon>Botryosphaeriales</taxon>
        <taxon>Botryosphaeriaceae</taxon>
        <taxon>Macrophomina</taxon>
    </lineage>
</organism>
<comment type="caution">
    <text evidence="3">The sequence shown here is derived from an EMBL/GenBank/DDBJ whole genome shotgun (WGS) entry which is preliminary data.</text>
</comment>
<dbReference type="Proteomes" id="UP000774617">
    <property type="component" value="Unassembled WGS sequence"/>
</dbReference>
<reference evidence="3 4" key="1">
    <citation type="journal article" date="2021" name="Nat. Commun.">
        <title>Genetic determinants of endophytism in the Arabidopsis root mycobiome.</title>
        <authorList>
            <person name="Mesny F."/>
            <person name="Miyauchi S."/>
            <person name="Thiergart T."/>
            <person name="Pickel B."/>
            <person name="Atanasova L."/>
            <person name="Karlsson M."/>
            <person name="Huettel B."/>
            <person name="Barry K.W."/>
            <person name="Haridas S."/>
            <person name="Chen C."/>
            <person name="Bauer D."/>
            <person name="Andreopoulos W."/>
            <person name="Pangilinan J."/>
            <person name="LaButti K."/>
            <person name="Riley R."/>
            <person name="Lipzen A."/>
            <person name="Clum A."/>
            <person name="Drula E."/>
            <person name="Henrissat B."/>
            <person name="Kohler A."/>
            <person name="Grigoriev I.V."/>
            <person name="Martin F.M."/>
            <person name="Hacquard S."/>
        </authorList>
    </citation>
    <scope>NUCLEOTIDE SEQUENCE [LARGE SCALE GENOMIC DNA]</scope>
    <source>
        <strain evidence="3 4">MPI-SDFR-AT-0080</strain>
    </source>
</reference>
<dbReference type="Pfam" id="PF13460">
    <property type="entry name" value="NAD_binding_10"/>
    <property type="match status" value="1"/>
</dbReference>
<evidence type="ECO:0000313" key="4">
    <source>
        <dbReference type="Proteomes" id="UP000774617"/>
    </source>
</evidence>
<dbReference type="Gene3D" id="3.40.50.720">
    <property type="entry name" value="NAD(P)-binding Rossmann-like Domain"/>
    <property type="match status" value="1"/>
</dbReference>